<dbReference type="AlphaFoldDB" id="A0A382BW20"/>
<evidence type="ECO:0000256" key="1">
    <source>
        <dbReference type="SAM" id="Coils"/>
    </source>
</evidence>
<gene>
    <name evidence="3" type="ORF">METZ01_LOCUS170663</name>
</gene>
<dbReference type="InterPro" id="IPR027417">
    <property type="entry name" value="P-loop_NTPase"/>
</dbReference>
<dbReference type="PANTHER" id="PTHR32114:SF2">
    <property type="entry name" value="ABC TRANSPORTER ABCH.3"/>
    <property type="match status" value="1"/>
</dbReference>
<keyword evidence="1" id="KW-0175">Coiled coil</keyword>
<proteinExistence type="predicted"/>
<dbReference type="PANTHER" id="PTHR32114">
    <property type="entry name" value="ABC TRANSPORTER ABCH.3"/>
    <property type="match status" value="1"/>
</dbReference>
<accession>A0A382BW20</accession>
<dbReference type="Pfam" id="PF13476">
    <property type="entry name" value="AAA_23"/>
    <property type="match status" value="1"/>
</dbReference>
<reference evidence="3" key="1">
    <citation type="submission" date="2018-05" db="EMBL/GenBank/DDBJ databases">
        <authorList>
            <person name="Lanie J.A."/>
            <person name="Ng W.-L."/>
            <person name="Kazmierczak K.M."/>
            <person name="Andrzejewski T.M."/>
            <person name="Davidsen T.M."/>
            <person name="Wayne K.J."/>
            <person name="Tettelin H."/>
            <person name="Glass J.I."/>
            <person name="Rusch D."/>
            <person name="Podicherti R."/>
            <person name="Tsui H.-C.T."/>
            <person name="Winkler M.E."/>
        </authorList>
    </citation>
    <scope>NUCLEOTIDE SEQUENCE</scope>
</reference>
<dbReference type="SUPFAM" id="SSF52540">
    <property type="entry name" value="P-loop containing nucleoside triphosphate hydrolases"/>
    <property type="match status" value="1"/>
</dbReference>
<dbReference type="GO" id="GO:0006302">
    <property type="term" value="P:double-strand break repair"/>
    <property type="evidence" value="ECO:0007669"/>
    <property type="project" value="InterPro"/>
</dbReference>
<feature type="coiled-coil region" evidence="1">
    <location>
        <begin position="193"/>
        <end position="238"/>
    </location>
</feature>
<evidence type="ECO:0000313" key="3">
    <source>
        <dbReference type="EMBL" id="SVB17809.1"/>
    </source>
</evidence>
<evidence type="ECO:0000259" key="2">
    <source>
        <dbReference type="Pfam" id="PF13476"/>
    </source>
</evidence>
<dbReference type="GO" id="GO:0016887">
    <property type="term" value="F:ATP hydrolysis activity"/>
    <property type="evidence" value="ECO:0007669"/>
    <property type="project" value="InterPro"/>
</dbReference>
<dbReference type="Gene3D" id="3.40.50.300">
    <property type="entry name" value="P-loop containing nucleotide triphosphate hydrolases"/>
    <property type="match status" value="1"/>
</dbReference>
<feature type="domain" description="Rad50/SbcC-type AAA" evidence="2">
    <location>
        <begin position="7"/>
        <end position="207"/>
    </location>
</feature>
<feature type="non-terminal residue" evidence="3">
    <location>
        <position position="413"/>
    </location>
</feature>
<name>A0A382BW20_9ZZZZ</name>
<organism evidence="3">
    <name type="scientific">marine metagenome</name>
    <dbReference type="NCBI Taxonomy" id="408172"/>
    <lineage>
        <taxon>unclassified sequences</taxon>
        <taxon>metagenomes</taxon>
        <taxon>ecological metagenomes</taxon>
    </lineage>
</organism>
<dbReference type="InterPro" id="IPR038729">
    <property type="entry name" value="Rad50/SbcC_AAA"/>
</dbReference>
<protein>
    <recommendedName>
        <fullName evidence="2">Rad50/SbcC-type AAA domain-containing protein</fullName>
    </recommendedName>
</protein>
<sequence length="413" mass="47460">MSVGNVTQAVEFDKAGITLVLGNNLDLGGDGSRNGTGKTTIVNALSYGLYGSALTNIRKDNLVNKTNNKGMMVTVNFEKDGHQYTIERGRKPNIFKFVVDNKDLHDIETDEMQGEGRLSQQQIENVLGMNLSMFKQIVALNTYTEPFLALKANDQRDIIEQLLGITQLSEKATILKELVKENKESIKEEEFRIKAIQEANEKIHESIKDLERRSAIWVRGKEKDIQDAKLGLKRLENIDIEKEITQWKKLEEFNEWLTEKTNTKKELALAKRTFDDSCAILETLVVEDTALENQTCPTCNREWDDPEHKALHESKSEQLAKQKELVNKYKIEHDTIHKTYEGLGVSRDKPSVHYTSLENVYEHKNSLKNLEEKLKDKEAEEDPYVEQIESMKSNALQEVSYDYLNELDRLKEH</sequence>
<feature type="coiled-coil region" evidence="1">
    <location>
        <begin position="357"/>
        <end position="387"/>
    </location>
</feature>
<dbReference type="EMBL" id="UINC01031564">
    <property type="protein sequence ID" value="SVB17809.1"/>
    <property type="molecule type" value="Genomic_DNA"/>
</dbReference>